<comment type="caution">
    <text evidence="1">The sequence shown here is derived from an EMBL/GenBank/DDBJ whole genome shotgun (WGS) entry which is preliminary data.</text>
</comment>
<dbReference type="AlphaFoldDB" id="A0A2N5J222"/>
<evidence type="ECO:0000313" key="1">
    <source>
        <dbReference type="EMBL" id="PLS28265.1"/>
    </source>
</evidence>
<accession>A0A2N5J222</accession>
<reference evidence="1 2" key="1">
    <citation type="submission" date="2017-07" db="EMBL/GenBank/DDBJ databases">
        <title>Bifidobacterium novel species.</title>
        <authorList>
            <person name="Lugli G.A."/>
            <person name="Milani C."/>
            <person name="Duranti S."/>
            <person name="Mangifesta M."/>
        </authorList>
    </citation>
    <scope>NUCLEOTIDE SEQUENCE [LARGE SCALE GENOMIC DNA]</scope>
    <source>
        <strain evidence="2">Goo31D</strain>
    </source>
</reference>
<keyword evidence="2" id="KW-1185">Reference proteome</keyword>
<dbReference type="Proteomes" id="UP000234935">
    <property type="component" value="Unassembled WGS sequence"/>
</dbReference>
<protein>
    <submittedName>
        <fullName evidence="1">Uncharacterized protein</fullName>
    </submittedName>
</protein>
<name>A0A2N5J222_9BIFI</name>
<proteinExistence type="predicted"/>
<gene>
    <name evidence="1" type="ORF">CGZ88_0427</name>
</gene>
<dbReference type="RefSeq" id="WP_133120873.1">
    <property type="nucleotide sequence ID" value="NZ_NMYC01000001.1"/>
</dbReference>
<dbReference type="EMBL" id="NMYC01000001">
    <property type="protein sequence ID" value="PLS28265.1"/>
    <property type="molecule type" value="Genomic_DNA"/>
</dbReference>
<dbReference type="OrthoDB" id="962301at2"/>
<sequence length="64" mass="6872">MTTHEQRNCAECGEPIPSKNKQDRCDACIDQAVGRAEAGVKVGLPLLSAAVIGIVKLVLKLKRK</sequence>
<evidence type="ECO:0000313" key="2">
    <source>
        <dbReference type="Proteomes" id="UP000234935"/>
    </source>
</evidence>
<organism evidence="1 2">
    <name type="scientific">Bifidobacterium anseris</name>
    <dbReference type="NCBI Taxonomy" id="2020963"/>
    <lineage>
        <taxon>Bacteria</taxon>
        <taxon>Bacillati</taxon>
        <taxon>Actinomycetota</taxon>
        <taxon>Actinomycetes</taxon>
        <taxon>Bifidobacteriales</taxon>
        <taxon>Bifidobacteriaceae</taxon>
        <taxon>Bifidobacterium</taxon>
    </lineage>
</organism>